<dbReference type="EMBL" id="GBXM01059385">
    <property type="protein sequence ID" value="JAH49192.1"/>
    <property type="molecule type" value="Transcribed_RNA"/>
</dbReference>
<dbReference type="AlphaFoldDB" id="A0A0E9T708"/>
<reference evidence="1" key="1">
    <citation type="submission" date="2014-11" db="EMBL/GenBank/DDBJ databases">
        <authorList>
            <person name="Amaro Gonzalez C."/>
        </authorList>
    </citation>
    <scope>NUCLEOTIDE SEQUENCE</scope>
</reference>
<sequence length="69" mass="7977">MQLQDQTFLDDDQTLSTNLSPFKGLYSRSVIIAVIIRSFRVTDLTVPNWRAFEDSEGVWDRIYGYGVKC</sequence>
<proteinExistence type="predicted"/>
<protein>
    <submittedName>
        <fullName evidence="1">Uncharacterized protein</fullName>
    </submittedName>
</protein>
<evidence type="ECO:0000313" key="1">
    <source>
        <dbReference type="EMBL" id="JAH49192.1"/>
    </source>
</evidence>
<organism evidence="1">
    <name type="scientific">Anguilla anguilla</name>
    <name type="common">European freshwater eel</name>
    <name type="synonym">Muraena anguilla</name>
    <dbReference type="NCBI Taxonomy" id="7936"/>
    <lineage>
        <taxon>Eukaryota</taxon>
        <taxon>Metazoa</taxon>
        <taxon>Chordata</taxon>
        <taxon>Craniata</taxon>
        <taxon>Vertebrata</taxon>
        <taxon>Euteleostomi</taxon>
        <taxon>Actinopterygii</taxon>
        <taxon>Neopterygii</taxon>
        <taxon>Teleostei</taxon>
        <taxon>Anguilliformes</taxon>
        <taxon>Anguillidae</taxon>
        <taxon>Anguilla</taxon>
    </lineage>
</organism>
<name>A0A0E9T708_ANGAN</name>
<reference evidence="1" key="2">
    <citation type="journal article" date="2015" name="Fish Shellfish Immunol.">
        <title>Early steps in the European eel (Anguilla anguilla)-Vibrio vulnificus interaction in the gills: Role of the RtxA13 toxin.</title>
        <authorList>
            <person name="Callol A."/>
            <person name="Pajuelo D."/>
            <person name="Ebbesson L."/>
            <person name="Teles M."/>
            <person name="MacKenzie S."/>
            <person name="Amaro C."/>
        </authorList>
    </citation>
    <scope>NUCLEOTIDE SEQUENCE</scope>
</reference>
<accession>A0A0E9T708</accession>